<evidence type="ECO:0000256" key="1">
    <source>
        <dbReference type="SAM" id="SignalP"/>
    </source>
</evidence>
<name>N6WYE1_9GAMM</name>
<dbReference type="CDD" id="cd07067">
    <property type="entry name" value="HP_PGM_like"/>
    <property type="match status" value="1"/>
</dbReference>
<comment type="caution">
    <text evidence="2">The sequence shown here is derived from an EMBL/GenBank/DDBJ whole genome shotgun (WGS) entry which is preliminary data.</text>
</comment>
<dbReference type="STRING" id="626887.J057_02880"/>
<keyword evidence="3" id="KW-1185">Reference proteome</keyword>
<accession>N6WYE1</accession>
<dbReference type="OrthoDB" id="8685508at2"/>
<proteinExistence type="predicted"/>
<dbReference type="eggNOG" id="COG2062">
    <property type="taxonomic scope" value="Bacteria"/>
</dbReference>
<reference evidence="2 3" key="1">
    <citation type="journal article" date="2013" name="Genome Announc.">
        <title>Genome Sequence of the Polycyclic Aromatic Hydrocarbon-Degrading Bacterium Strain Marinobacter nanhaiticus D15-8WT.</title>
        <authorList>
            <person name="Cui Z."/>
            <person name="Gao W."/>
            <person name="Li Q."/>
            <person name="Xu G."/>
            <person name="Zheng L."/>
        </authorList>
    </citation>
    <scope>NUCLEOTIDE SEQUENCE [LARGE SCALE GENOMIC DNA]</scope>
    <source>
        <strain evidence="2 3">D15-8W</strain>
    </source>
</reference>
<dbReference type="Pfam" id="PF00300">
    <property type="entry name" value="His_Phos_1"/>
    <property type="match status" value="1"/>
</dbReference>
<dbReference type="InterPro" id="IPR013078">
    <property type="entry name" value="His_Pase_superF_clade-1"/>
</dbReference>
<dbReference type="SUPFAM" id="SSF53254">
    <property type="entry name" value="Phosphoglycerate mutase-like"/>
    <property type="match status" value="1"/>
</dbReference>
<organism evidence="2 3">
    <name type="scientific">Marinobacter nanhaiticus D15-8W</name>
    <dbReference type="NCBI Taxonomy" id="626887"/>
    <lineage>
        <taxon>Bacteria</taxon>
        <taxon>Pseudomonadati</taxon>
        <taxon>Pseudomonadota</taxon>
        <taxon>Gammaproteobacteria</taxon>
        <taxon>Pseudomonadales</taxon>
        <taxon>Marinobacteraceae</taxon>
        <taxon>Marinobacter</taxon>
    </lineage>
</organism>
<feature type="chain" id="PRO_5004127144" evidence="1">
    <location>
        <begin position="26"/>
        <end position="194"/>
    </location>
</feature>
<evidence type="ECO:0000313" key="2">
    <source>
        <dbReference type="EMBL" id="ENO16616.1"/>
    </source>
</evidence>
<dbReference type="EMBL" id="APLQ01000010">
    <property type="protein sequence ID" value="ENO16616.1"/>
    <property type="molecule type" value="Genomic_DNA"/>
</dbReference>
<sequence>MFRHFRVLLPVLALLCLFNAPFATADDAAAWQALRDGEAVLILRHALAPGVGDPDHFEVNDCNTQRNLNDVGRQQARDWGEFLESHGINEAQVFSSAWCRCKETAELMNIGEVAIMSSLNSFFGGQGDRAAQTRQTVKNVNELPSGQPIVLVSHQVNISALADAYTRSGEGVILALPLDEDNDVLARVMPETTQ</sequence>
<gene>
    <name evidence="2" type="ORF">J057_02880</name>
</gene>
<dbReference type="RefSeq" id="WP_004583126.1">
    <property type="nucleotide sequence ID" value="NZ_AP028878.1"/>
</dbReference>
<feature type="signal peptide" evidence="1">
    <location>
        <begin position="1"/>
        <end position="25"/>
    </location>
</feature>
<dbReference type="AlphaFoldDB" id="N6WYE1"/>
<protein>
    <submittedName>
        <fullName evidence="2">Histidine phosphatase family protein</fullName>
    </submittedName>
</protein>
<dbReference type="InterPro" id="IPR029033">
    <property type="entry name" value="His_PPase_superfam"/>
</dbReference>
<evidence type="ECO:0000313" key="3">
    <source>
        <dbReference type="Proteomes" id="UP000013165"/>
    </source>
</evidence>
<dbReference type="PATRIC" id="fig|626887.3.peg.556"/>
<dbReference type="HOGENOM" id="CLU_076038_1_0_6"/>
<dbReference type="Gene3D" id="3.40.50.1240">
    <property type="entry name" value="Phosphoglycerate mutase-like"/>
    <property type="match status" value="1"/>
</dbReference>
<dbReference type="Proteomes" id="UP000013165">
    <property type="component" value="Unassembled WGS sequence"/>
</dbReference>
<keyword evidence="1" id="KW-0732">Signal</keyword>